<organism evidence="2 3">
    <name type="scientific">candidate division TA06 bacterium DG_24</name>
    <dbReference type="NCBI Taxonomy" id="1703770"/>
    <lineage>
        <taxon>Bacteria</taxon>
        <taxon>Bacteria division TA06</taxon>
    </lineage>
</organism>
<dbReference type="InterPro" id="IPR008338">
    <property type="entry name" value="Capsule_biosynth_CapC"/>
</dbReference>
<dbReference type="Pfam" id="PF14102">
    <property type="entry name" value="Caps_synth_CapC"/>
    <property type="match status" value="1"/>
</dbReference>
<feature type="transmembrane region" description="Helical" evidence="1">
    <location>
        <begin position="12"/>
        <end position="36"/>
    </location>
</feature>
<keyword evidence="1" id="KW-0812">Transmembrane</keyword>
<dbReference type="GO" id="GO:0045227">
    <property type="term" value="P:capsule polysaccharide biosynthetic process"/>
    <property type="evidence" value="ECO:0007669"/>
    <property type="project" value="InterPro"/>
</dbReference>
<reference evidence="2 3" key="1">
    <citation type="journal article" date="2015" name="Microbiome">
        <title>Genomic resolution of linkages in carbon, nitrogen, and sulfur cycling among widespread estuary sediment bacteria.</title>
        <authorList>
            <person name="Baker B.J."/>
            <person name="Lazar C.S."/>
            <person name="Teske A.P."/>
            <person name="Dick G.J."/>
        </authorList>
    </citation>
    <scope>NUCLEOTIDE SEQUENCE [LARGE SCALE GENOMIC DNA]</scope>
    <source>
        <strain evidence="2">DG_24</strain>
    </source>
</reference>
<proteinExistence type="predicted"/>
<evidence type="ECO:0000256" key="1">
    <source>
        <dbReference type="SAM" id="Phobius"/>
    </source>
</evidence>
<protein>
    <recommendedName>
        <fullName evidence="4">Poly-gamma-glutamate biosynthesis protein PgsC</fullName>
    </recommendedName>
</protein>
<evidence type="ECO:0008006" key="4">
    <source>
        <dbReference type="Google" id="ProtNLM"/>
    </source>
</evidence>
<dbReference type="STRING" id="1703770.AMJ39_08640"/>
<keyword evidence="1" id="KW-1133">Transmembrane helix</keyword>
<feature type="transmembrane region" description="Helical" evidence="1">
    <location>
        <begin position="79"/>
        <end position="100"/>
    </location>
</feature>
<gene>
    <name evidence="2" type="ORF">AMJ39_08640</name>
</gene>
<dbReference type="Proteomes" id="UP000052008">
    <property type="component" value="Unassembled WGS sequence"/>
</dbReference>
<dbReference type="AlphaFoldDB" id="A0A0S7WPI1"/>
<dbReference type="NCBIfam" id="TIGR04011">
    <property type="entry name" value="poly_gGlu_PgsC"/>
    <property type="match status" value="1"/>
</dbReference>
<accession>A0A0S7WPI1</accession>
<evidence type="ECO:0000313" key="3">
    <source>
        <dbReference type="Proteomes" id="UP000052008"/>
    </source>
</evidence>
<evidence type="ECO:0000313" key="2">
    <source>
        <dbReference type="EMBL" id="KPJ52103.1"/>
    </source>
</evidence>
<keyword evidence="1" id="KW-0472">Membrane</keyword>
<dbReference type="EMBL" id="LIZS01000077">
    <property type="protein sequence ID" value="KPJ52103.1"/>
    <property type="molecule type" value="Genomic_DNA"/>
</dbReference>
<dbReference type="GO" id="GO:0016020">
    <property type="term" value="C:membrane"/>
    <property type="evidence" value="ECO:0007669"/>
    <property type="project" value="InterPro"/>
</dbReference>
<comment type="caution">
    <text evidence="2">The sequence shown here is derived from an EMBL/GenBank/DDBJ whole genome shotgun (WGS) entry which is preliminary data.</text>
</comment>
<dbReference type="PRINTS" id="PR01759">
    <property type="entry name" value="CAPSULEPROTC"/>
</dbReference>
<feature type="transmembrane region" description="Helical" evidence="1">
    <location>
        <begin position="135"/>
        <end position="155"/>
    </location>
</feature>
<feature type="transmembrane region" description="Helical" evidence="1">
    <location>
        <begin position="48"/>
        <end position="67"/>
    </location>
</feature>
<feature type="transmembrane region" description="Helical" evidence="1">
    <location>
        <begin position="106"/>
        <end position="123"/>
    </location>
</feature>
<name>A0A0S7WPI1_UNCT6</name>
<sequence length="156" mass="16919">MPTGANRLIIEAIGLGLFISLLFSETLGLAAGGMIVPGYMALALGEPWRVAGTIVVSLVTYLCVRLLSNFMLIYGRRRIVIIVLIGFVFGALSRELMVFTFPELTLGLQAVGYVIPGLIALWMERQGVWKTISTMLVAAVLVRLILIVVHGGNVFL</sequence>